<dbReference type="GeneID" id="31359847"/>
<name>D3B7C3_HETP5</name>
<dbReference type="InParanoid" id="D3B7C3"/>
<sequence length="318" mass="34220">MKIYSIILLVCFVGVISCLPDVVVEWTEDNNFPSPLNILVGQKVVWKAVNSDKHEILLVEDNVHEPMINNVASHVFKKAGWFSYSCTIHPGKRFYVKVAESENQSARDLALKEIEDQQRAKENLKAYEKREVLYRLQQQQAEQELKTGVKAPAGPFGAIPADIAATNQAPATNNAVETPATPSNPSAASSEQPAEQSGEEGTTSGRPSTKPVKPTPKTSNKPTDATTASPTDDSSAPPTPPRSTPRPTTKTDTNVKPGETKDPLGSVKPKVPKNSAADSEDKPKDEDNGSGSEGKNSSSTVTYSIVLLVLSSIISIIF</sequence>
<dbReference type="Gene3D" id="2.60.40.420">
    <property type="entry name" value="Cupredoxins - blue copper proteins"/>
    <property type="match status" value="1"/>
</dbReference>
<dbReference type="SUPFAM" id="SSF49503">
    <property type="entry name" value="Cupredoxins"/>
    <property type="match status" value="1"/>
</dbReference>
<dbReference type="AlphaFoldDB" id="D3B7C3"/>
<evidence type="ECO:0000256" key="1">
    <source>
        <dbReference type="SAM" id="Coils"/>
    </source>
</evidence>
<gene>
    <name evidence="4" type="ORF">PPL_04360</name>
</gene>
<dbReference type="Proteomes" id="UP000001396">
    <property type="component" value="Unassembled WGS sequence"/>
</dbReference>
<keyword evidence="5" id="KW-1185">Reference proteome</keyword>
<protein>
    <submittedName>
        <fullName evidence="4">Uncharacterized protein</fullName>
    </submittedName>
</protein>
<evidence type="ECO:0000313" key="4">
    <source>
        <dbReference type="EMBL" id="EFA82666.1"/>
    </source>
</evidence>
<keyword evidence="1" id="KW-0175">Coiled coil</keyword>
<evidence type="ECO:0000256" key="3">
    <source>
        <dbReference type="SAM" id="SignalP"/>
    </source>
</evidence>
<feature type="compositionally biased region" description="Low complexity" evidence="2">
    <location>
        <begin position="173"/>
        <end position="236"/>
    </location>
</feature>
<evidence type="ECO:0000313" key="5">
    <source>
        <dbReference type="Proteomes" id="UP000001396"/>
    </source>
</evidence>
<reference evidence="4 5" key="1">
    <citation type="journal article" date="2011" name="Genome Res.">
        <title>Phylogeny-wide analysis of social amoeba genomes highlights ancient origins for complex intercellular communication.</title>
        <authorList>
            <person name="Heidel A.J."/>
            <person name="Lawal H.M."/>
            <person name="Felder M."/>
            <person name="Schilde C."/>
            <person name="Helps N.R."/>
            <person name="Tunggal B."/>
            <person name="Rivero F."/>
            <person name="John U."/>
            <person name="Schleicher M."/>
            <person name="Eichinger L."/>
            <person name="Platzer M."/>
            <person name="Noegel A.A."/>
            <person name="Schaap P."/>
            <person name="Gloeckner G."/>
        </authorList>
    </citation>
    <scope>NUCLEOTIDE SEQUENCE [LARGE SCALE GENOMIC DNA]</scope>
    <source>
        <strain evidence="5">ATCC 26659 / Pp 5 / PN500</strain>
    </source>
</reference>
<feature type="coiled-coil region" evidence="1">
    <location>
        <begin position="110"/>
        <end position="144"/>
    </location>
</feature>
<dbReference type="PROSITE" id="PS51257">
    <property type="entry name" value="PROKAR_LIPOPROTEIN"/>
    <property type="match status" value="1"/>
</dbReference>
<accession>D3B7C3</accession>
<keyword evidence="3" id="KW-0732">Signal</keyword>
<organism evidence="4 5">
    <name type="scientific">Heterostelium pallidum (strain ATCC 26659 / Pp 5 / PN500)</name>
    <name type="common">Cellular slime mold</name>
    <name type="synonym">Polysphondylium pallidum</name>
    <dbReference type="NCBI Taxonomy" id="670386"/>
    <lineage>
        <taxon>Eukaryota</taxon>
        <taxon>Amoebozoa</taxon>
        <taxon>Evosea</taxon>
        <taxon>Eumycetozoa</taxon>
        <taxon>Dictyostelia</taxon>
        <taxon>Acytosteliales</taxon>
        <taxon>Acytosteliaceae</taxon>
        <taxon>Heterostelium</taxon>
    </lineage>
</organism>
<feature type="chain" id="PRO_5003040865" evidence="3">
    <location>
        <begin position="19"/>
        <end position="318"/>
    </location>
</feature>
<proteinExistence type="predicted"/>
<evidence type="ECO:0000256" key="2">
    <source>
        <dbReference type="SAM" id="MobiDB-lite"/>
    </source>
</evidence>
<feature type="region of interest" description="Disordered" evidence="2">
    <location>
        <begin position="173"/>
        <end position="302"/>
    </location>
</feature>
<dbReference type="RefSeq" id="XP_020434783.1">
    <property type="nucleotide sequence ID" value="XM_020575263.1"/>
</dbReference>
<dbReference type="InterPro" id="IPR008972">
    <property type="entry name" value="Cupredoxin"/>
</dbReference>
<feature type="signal peptide" evidence="3">
    <location>
        <begin position="1"/>
        <end position="18"/>
    </location>
</feature>
<dbReference type="EMBL" id="ADBJ01000018">
    <property type="protein sequence ID" value="EFA82666.1"/>
    <property type="molecule type" value="Genomic_DNA"/>
</dbReference>
<comment type="caution">
    <text evidence="4">The sequence shown here is derived from an EMBL/GenBank/DDBJ whole genome shotgun (WGS) entry which is preliminary data.</text>
</comment>
<feature type="compositionally biased region" description="Low complexity" evidence="2">
    <location>
        <begin position="289"/>
        <end position="302"/>
    </location>
</feature>